<accession>A0A9W8VKK2</accession>
<dbReference type="EMBL" id="JAOQAZ010000002">
    <property type="protein sequence ID" value="KAJ4270543.1"/>
    <property type="molecule type" value="Genomic_DNA"/>
</dbReference>
<gene>
    <name evidence="2" type="ORF">NW762_002231</name>
</gene>
<protein>
    <submittedName>
        <fullName evidence="2">Uncharacterized protein</fullName>
    </submittedName>
</protein>
<name>A0A9W8VKK2_9HYPO</name>
<evidence type="ECO:0000313" key="2">
    <source>
        <dbReference type="EMBL" id="KAJ4270543.1"/>
    </source>
</evidence>
<dbReference type="Proteomes" id="UP001152049">
    <property type="component" value="Unassembled WGS sequence"/>
</dbReference>
<keyword evidence="3" id="KW-1185">Reference proteome</keyword>
<organism evidence="2 3">
    <name type="scientific">Fusarium torreyae</name>
    <dbReference type="NCBI Taxonomy" id="1237075"/>
    <lineage>
        <taxon>Eukaryota</taxon>
        <taxon>Fungi</taxon>
        <taxon>Dikarya</taxon>
        <taxon>Ascomycota</taxon>
        <taxon>Pezizomycotina</taxon>
        <taxon>Sordariomycetes</taxon>
        <taxon>Hypocreomycetidae</taxon>
        <taxon>Hypocreales</taxon>
        <taxon>Nectriaceae</taxon>
        <taxon>Fusarium</taxon>
    </lineage>
</organism>
<evidence type="ECO:0000313" key="3">
    <source>
        <dbReference type="Proteomes" id="UP001152049"/>
    </source>
</evidence>
<comment type="caution">
    <text evidence="2">The sequence shown here is derived from an EMBL/GenBank/DDBJ whole genome shotgun (WGS) entry which is preliminary data.</text>
</comment>
<sequence length="130" mass="14993">MDCKPETARAIRPDTHEQASAALLDTLMAEFTACMQQSYHGKTFLDFVFGYWQGRIQELYAVQADEVQNMKQFLGNVKTGVWPRAVERLLWPKNPYMPSESSECYESSDEESMEAGEEEHEDDDDEEELL</sequence>
<reference evidence="2" key="1">
    <citation type="submission" date="2022-09" db="EMBL/GenBank/DDBJ databases">
        <title>Fusarium specimens isolated from Avocado Roots.</title>
        <authorList>
            <person name="Stajich J."/>
            <person name="Roper C."/>
            <person name="Heimlech-Rivalta G."/>
        </authorList>
    </citation>
    <scope>NUCLEOTIDE SEQUENCE</scope>
    <source>
        <strain evidence="2">CF00136</strain>
    </source>
</reference>
<feature type="compositionally biased region" description="Acidic residues" evidence="1">
    <location>
        <begin position="106"/>
        <end position="130"/>
    </location>
</feature>
<dbReference type="OrthoDB" id="5104689at2759"/>
<dbReference type="AlphaFoldDB" id="A0A9W8VKK2"/>
<evidence type="ECO:0000256" key="1">
    <source>
        <dbReference type="SAM" id="MobiDB-lite"/>
    </source>
</evidence>
<feature type="region of interest" description="Disordered" evidence="1">
    <location>
        <begin position="94"/>
        <end position="130"/>
    </location>
</feature>
<proteinExistence type="predicted"/>